<dbReference type="RefSeq" id="WP_388040815.1">
    <property type="nucleotide sequence ID" value="NZ_JBHUEK010000029.1"/>
</dbReference>
<keyword evidence="1" id="KW-0472">Membrane</keyword>
<proteinExistence type="predicted"/>
<evidence type="ECO:0000256" key="1">
    <source>
        <dbReference type="SAM" id="Phobius"/>
    </source>
</evidence>
<accession>A0ABW4MT94</accession>
<keyword evidence="1" id="KW-1133">Transmembrane helix</keyword>
<sequence>MLELDFKISLVSVITLLIGWGMIGFLAYRTYRKQEVKPTLWKIILVLLIGLFSFSFNMNLFDTLIKLPILPLGVWILYFFLKSKEGRWDRFRKYAWLGFLANFLFLVLSLASIGLQHVIYAPSNLSTYISNVENATIINTHPSAEDVTLLKDELQKLLPTMKETKFFSDKWYEETYLSGDTNTRKERFPYQVVGVKEKWGSGVVTTIFIEEDGKGLLIATPKKQYYFRSAEVFLKGVESK</sequence>
<feature type="transmembrane region" description="Helical" evidence="1">
    <location>
        <begin position="93"/>
        <end position="115"/>
    </location>
</feature>
<dbReference type="Proteomes" id="UP001597227">
    <property type="component" value="Unassembled WGS sequence"/>
</dbReference>
<feature type="transmembrane region" description="Helical" evidence="1">
    <location>
        <begin position="64"/>
        <end position="81"/>
    </location>
</feature>
<keyword evidence="1" id="KW-0812">Transmembrane</keyword>
<reference evidence="3" key="1">
    <citation type="journal article" date="2019" name="Int. J. Syst. Evol. Microbiol.">
        <title>The Global Catalogue of Microorganisms (GCM) 10K type strain sequencing project: providing services to taxonomists for standard genome sequencing and annotation.</title>
        <authorList>
            <consortium name="The Broad Institute Genomics Platform"/>
            <consortium name="The Broad Institute Genome Sequencing Center for Infectious Disease"/>
            <person name="Wu L."/>
            <person name="Ma J."/>
        </authorList>
    </citation>
    <scope>NUCLEOTIDE SEQUENCE [LARGE SCALE GENOMIC DNA]</scope>
    <source>
        <strain evidence="3">CCUG 15531</strain>
    </source>
</reference>
<gene>
    <name evidence="2" type="ORF">ACFSFW_20180</name>
</gene>
<feature type="transmembrane region" description="Helical" evidence="1">
    <location>
        <begin position="40"/>
        <end position="58"/>
    </location>
</feature>
<keyword evidence="3" id="KW-1185">Reference proteome</keyword>
<comment type="caution">
    <text evidence="2">The sequence shown here is derived from an EMBL/GenBank/DDBJ whole genome shotgun (WGS) entry which is preliminary data.</text>
</comment>
<organism evidence="2 3">
    <name type="scientific">Fredinandcohnia salidurans</name>
    <dbReference type="NCBI Taxonomy" id="2595041"/>
    <lineage>
        <taxon>Bacteria</taxon>
        <taxon>Bacillati</taxon>
        <taxon>Bacillota</taxon>
        <taxon>Bacilli</taxon>
        <taxon>Bacillales</taxon>
        <taxon>Bacillaceae</taxon>
        <taxon>Fredinandcohnia</taxon>
    </lineage>
</organism>
<evidence type="ECO:0000313" key="2">
    <source>
        <dbReference type="EMBL" id="MFD1780976.1"/>
    </source>
</evidence>
<name>A0ABW4MT94_9BACI</name>
<dbReference type="EMBL" id="JBHUEK010000029">
    <property type="protein sequence ID" value="MFD1780976.1"/>
    <property type="molecule type" value="Genomic_DNA"/>
</dbReference>
<protein>
    <submittedName>
        <fullName evidence="2">Uncharacterized protein</fullName>
    </submittedName>
</protein>
<feature type="transmembrane region" description="Helical" evidence="1">
    <location>
        <begin position="6"/>
        <end position="28"/>
    </location>
</feature>
<evidence type="ECO:0000313" key="3">
    <source>
        <dbReference type="Proteomes" id="UP001597227"/>
    </source>
</evidence>